<dbReference type="PROSITE" id="PS50158">
    <property type="entry name" value="ZF_CCHC"/>
    <property type="match status" value="1"/>
</dbReference>
<protein>
    <recommendedName>
        <fullName evidence="4">CCHC-type domain-containing protein</fullName>
    </recommendedName>
</protein>
<feature type="non-terminal residue" evidence="5">
    <location>
        <position position="1"/>
    </location>
</feature>
<dbReference type="GO" id="GO:0003676">
    <property type="term" value="F:nucleic acid binding"/>
    <property type="evidence" value="ECO:0007669"/>
    <property type="project" value="InterPro"/>
</dbReference>
<keyword evidence="2" id="KW-0479">Metal-binding</keyword>
<evidence type="ECO:0000313" key="6">
    <source>
        <dbReference type="Proteomes" id="UP000037035"/>
    </source>
</evidence>
<reference evidence="5 6" key="1">
    <citation type="submission" date="2015-08" db="EMBL/GenBank/DDBJ databases">
        <title>Next Generation Sequencing and Analysis of the Genome of Puccinia sorghi L Schw, the Causal Agent of Maize Common Rust.</title>
        <authorList>
            <person name="Rochi L."/>
            <person name="Burguener G."/>
            <person name="Darino M."/>
            <person name="Turjanski A."/>
            <person name="Kreff E."/>
            <person name="Dieguez M.J."/>
            <person name="Sacco F."/>
        </authorList>
    </citation>
    <scope>NUCLEOTIDE SEQUENCE [LARGE SCALE GENOMIC DNA]</scope>
    <source>
        <strain evidence="5 6">RO10H11247</strain>
    </source>
</reference>
<feature type="compositionally biased region" description="Low complexity" evidence="3">
    <location>
        <begin position="49"/>
        <end position="65"/>
    </location>
</feature>
<keyword evidence="2" id="KW-0863">Zinc-finger</keyword>
<dbReference type="InterPro" id="IPR001878">
    <property type="entry name" value="Znf_CCHC"/>
</dbReference>
<keyword evidence="1" id="KW-0507">mRNA processing</keyword>
<dbReference type="OrthoDB" id="2507294at2759"/>
<dbReference type="GO" id="GO:0008270">
    <property type="term" value="F:zinc ion binding"/>
    <property type="evidence" value="ECO:0007669"/>
    <property type="project" value="UniProtKB-KW"/>
</dbReference>
<comment type="caution">
    <text evidence="5">The sequence shown here is derived from an EMBL/GenBank/DDBJ whole genome shotgun (WGS) entry which is preliminary data.</text>
</comment>
<dbReference type="SMART" id="SM00343">
    <property type="entry name" value="ZnF_C2HC"/>
    <property type="match status" value="1"/>
</dbReference>
<evidence type="ECO:0000313" key="5">
    <source>
        <dbReference type="EMBL" id="KNZ53908.1"/>
    </source>
</evidence>
<accession>A0A0L6UZF2</accession>
<gene>
    <name evidence="5" type="ORF">VP01_30g1</name>
</gene>
<dbReference type="EMBL" id="LAVV01008058">
    <property type="protein sequence ID" value="KNZ53908.1"/>
    <property type="molecule type" value="Genomic_DNA"/>
</dbReference>
<keyword evidence="6" id="KW-1185">Reference proteome</keyword>
<dbReference type="Gene3D" id="4.10.60.10">
    <property type="entry name" value="Zinc finger, CCHC-type"/>
    <property type="match status" value="1"/>
</dbReference>
<dbReference type="AlphaFoldDB" id="A0A0L6UZF2"/>
<feature type="region of interest" description="Disordered" evidence="3">
    <location>
        <begin position="1"/>
        <end position="120"/>
    </location>
</feature>
<proteinExistence type="predicted"/>
<dbReference type="InterPro" id="IPR036875">
    <property type="entry name" value="Znf_CCHC_sf"/>
</dbReference>
<evidence type="ECO:0000256" key="1">
    <source>
        <dbReference type="ARBA" id="ARBA00022664"/>
    </source>
</evidence>
<evidence type="ECO:0000256" key="3">
    <source>
        <dbReference type="SAM" id="MobiDB-lite"/>
    </source>
</evidence>
<dbReference type="VEuPathDB" id="FungiDB:VP01_30g1"/>
<dbReference type="GO" id="GO:0006397">
    <property type="term" value="P:mRNA processing"/>
    <property type="evidence" value="ECO:0007669"/>
    <property type="project" value="UniProtKB-KW"/>
</dbReference>
<dbReference type="Pfam" id="PF00098">
    <property type="entry name" value="zf-CCHC"/>
    <property type="match status" value="1"/>
</dbReference>
<organism evidence="5 6">
    <name type="scientific">Puccinia sorghi</name>
    <dbReference type="NCBI Taxonomy" id="27349"/>
    <lineage>
        <taxon>Eukaryota</taxon>
        <taxon>Fungi</taxon>
        <taxon>Dikarya</taxon>
        <taxon>Basidiomycota</taxon>
        <taxon>Pucciniomycotina</taxon>
        <taxon>Pucciniomycetes</taxon>
        <taxon>Pucciniales</taxon>
        <taxon>Pucciniaceae</taxon>
        <taxon>Puccinia</taxon>
    </lineage>
</organism>
<dbReference type="STRING" id="27349.A0A0L6UZF2"/>
<dbReference type="Proteomes" id="UP000037035">
    <property type="component" value="Unassembled WGS sequence"/>
</dbReference>
<evidence type="ECO:0000256" key="2">
    <source>
        <dbReference type="PROSITE-ProRule" id="PRU00047"/>
    </source>
</evidence>
<feature type="domain" description="CCHC-type" evidence="4">
    <location>
        <begin position="706"/>
        <end position="721"/>
    </location>
</feature>
<dbReference type="SUPFAM" id="SSF57756">
    <property type="entry name" value="Retrovirus zinc finger-like domains"/>
    <property type="match status" value="1"/>
</dbReference>
<sequence>GSSGTESPQPGGPIGAGVAPSTHRGLEPPPTEELTTGENDGTRSDKPTSGAGNQSAGGAASGQSGKEACGTSRGTSARRQLQDEEPTGLQSIGFRRDVSNDPGDAGRLPVARPSEAAQPGESTLLTLAAARDVLTIMFDEIEKVVDGNSRQVVSHLNSVISPIVSTLTRDVATPLSNHILRLNDVLQNHIKSVGFSLSNLSSVCNSNATSIQSLCNRLIEIGQEVKSLNMSLGASQKQGMSTDLVGLENRLGAAIQENYDNMLGALEARPECDSAKLVQVVQDLDARVYRLDKSVSACVSTGDIKSTVDGLGARLGKIERLLEAKNLVENGKSVATAIEATMARVTGRLDQLLLMKGVTTHSLVDSQESITATVDAVVEVAVNKAMLKIEDSISSVLGQGGTELGLSQGMEDLHTQIVDCSEGQRRDFMKLNERLDNMLSQHCSEGSALRAGLAELAASVKSSIRDDGQLPLAGTGNKDRGVPRGEEAVSVEVQKQLTQAISKSDWPTFSGKGEYDHLDFINWIDSAKRHSNLNDGVIVLKLLTILTDGARSWFKTMEARHQNKNWDFWREELCKKYGTSSWKRKKEDAFDADKFVPGETAPSDWVTRQYDRLQCFSPGLSQESINFKLLRLMENEVEFAVKTAMRDPAADLSTLTNILEDICDKTRLGRKRFVPRQVIAEKVPAGLVSKPKPALPKQGTGGLIMCYTCNETGHTSRRCPKKVNNVLEDKAFDEDEEESCYDPEGPIIGDGSQGAFVVGVSAGKNNLWERAICGSSARLGRNISCLLNQVTSTREQMSLAPLRKKW</sequence>
<evidence type="ECO:0000259" key="4">
    <source>
        <dbReference type="PROSITE" id="PS50158"/>
    </source>
</evidence>
<name>A0A0L6UZF2_9BASI</name>
<keyword evidence="2" id="KW-0862">Zinc</keyword>